<comment type="caution">
    <text evidence="1">The sequence shown here is derived from an EMBL/GenBank/DDBJ whole genome shotgun (WGS) entry which is preliminary data.</text>
</comment>
<proteinExistence type="predicted"/>
<gene>
    <name evidence="1" type="ORF">FBU59_007288</name>
</gene>
<dbReference type="EMBL" id="JANBPW010006897">
    <property type="protein sequence ID" value="KAJ1926766.1"/>
    <property type="molecule type" value="Genomic_DNA"/>
</dbReference>
<dbReference type="Proteomes" id="UP001150603">
    <property type="component" value="Unassembled WGS sequence"/>
</dbReference>
<accession>A0ACC1IXM3</accession>
<name>A0ACC1IXM3_9FUNG</name>
<organism evidence="1 2">
    <name type="scientific">Linderina macrospora</name>
    <dbReference type="NCBI Taxonomy" id="4868"/>
    <lineage>
        <taxon>Eukaryota</taxon>
        <taxon>Fungi</taxon>
        <taxon>Fungi incertae sedis</taxon>
        <taxon>Zoopagomycota</taxon>
        <taxon>Kickxellomycotina</taxon>
        <taxon>Kickxellomycetes</taxon>
        <taxon>Kickxellales</taxon>
        <taxon>Kickxellaceae</taxon>
        <taxon>Linderina</taxon>
    </lineage>
</organism>
<sequence length="66" mass="7113">MKYLHIFLVLFVLFAFTMASPIAAPDDGTVIPLPGPGETLFGYFQRLVENVPFVSGVPKMLGVGGK</sequence>
<reference evidence="1" key="1">
    <citation type="submission" date="2022-07" db="EMBL/GenBank/DDBJ databases">
        <title>Phylogenomic reconstructions and comparative analyses of Kickxellomycotina fungi.</title>
        <authorList>
            <person name="Reynolds N.K."/>
            <person name="Stajich J.E."/>
            <person name="Barry K."/>
            <person name="Grigoriev I.V."/>
            <person name="Crous P."/>
            <person name="Smith M.E."/>
        </authorList>
    </citation>
    <scope>NUCLEOTIDE SEQUENCE</scope>
    <source>
        <strain evidence="1">NRRL 5244</strain>
    </source>
</reference>
<keyword evidence="2" id="KW-1185">Reference proteome</keyword>
<protein>
    <submittedName>
        <fullName evidence="1">Uncharacterized protein</fullName>
    </submittedName>
</protein>
<evidence type="ECO:0000313" key="1">
    <source>
        <dbReference type="EMBL" id="KAJ1926766.1"/>
    </source>
</evidence>
<evidence type="ECO:0000313" key="2">
    <source>
        <dbReference type="Proteomes" id="UP001150603"/>
    </source>
</evidence>